<reference evidence="1" key="1">
    <citation type="journal article" date="2015" name="Nature">
        <title>Complex archaea that bridge the gap between prokaryotes and eukaryotes.</title>
        <authorList>
            <person name="Spang A."/>
            <person name="Saw J.H."/>
            <person name="Jorgensen S.L."/>
            <person name="Zaremba-Niedzwiedzka K."/>
            <person name="Martijn J."/>
            <person name="Lind A.E."/>
            <person name="van Eijk R."/>
            <person name="Schleper C."/>
            <person name="Guy L."/>
            <person name="Ettema T.J."/>
        </authorList>
    </citation>
    <scope>NUCLEOTIDE SEQUENCE</scope>
</reference>
<name>A0A0F9BKJ3_9ZZZZ</name>
<sequence length="242" mass="27961">MKFFEAKDIVREHFSRLKFTTPMLIHSLTEGRHQLETHANFWWMKKEKDFSLVVDQESYSITTSTSNGLNLPKFKDARGMIWKEDASATRFDPVAVGKTEKQDLDILYGTDDQGSPEVAAIDDTTLYIYPPKPQSTYVMRLYHYEWTDNPENTSDDDLLKYFGMALVYASIAWGYEMVLKDLQGAVYWKTLLGGSPFGRGGVLAQMKKENFKRGQQDQIDFTPRSGPGRAQRRRLDNVQIYR</sequence>
<comment type="caution">
    <text evidence="1">The sequence shown here is derived from an EMBL/GenBank/DDBJ whole genome shotgun (WGS) entry which is preliminary data.</text>
</comment>
<protein>
    <submittedName>
        <fullName evidence="1">Uncharacterized protein</fullName>
    </submittedName>
</protein>
<dbReference type="EMBL" id="LAZR01040500">
    <property type="protein sequence ID" value="KKL14332.1"/>
    <property type="molecule type" value="Genomic_DNA"/>
</dbReference>
<evidence type="ECO:0000313" key="1">
    <source>
        <dbReference type="EMBL" id="KKL14332.1"/>
    </source>
</evidence>
<accession>A0A0F9BKJ3</accession>
<gene>
    <name evidence="1" type="ORF">LCGC14_2516760</name>
</gene>
<organism evidence="1">
    <name type="scientific">marine sediment metagenome</name>
    <dbReference type="NCBI Taxonomy" id="412755"/>
    <lineage>
        <taxon>unclassified sequences</taxon>
        <taxon>metagenomes</taxon>
        <taxon>ecological metagenomes</taxon>
    </lineage>
</organism>
<dbReference type="AlphaFoldDB" id="A0A0F9BKJ3"/>
<proteinExistence type="predicted"/>